<evidence type="ECO:0000256" key="6">
    <source>
        <dbReference type="ARBA" id="ARBA00022703"/>
    </source>
</evidence>
<dbReference type="GeneTree" id="ENSGT00390000018596"/>
<comment type="similarity">
    <text evidence="15">Belongs to the CIDE family.</text>
</comment>
<dbReference type="GO" id="GO:0005783">
    <property type="term" value="C:endoplasmic reticulum"/>
    <property type="evidence" value="ECO:0007669"/>
    <property type="project" value="UniProtKB-SubCell"/>
</dbReference>
<evidence type="ECO:0000256" key="13">
    <source>
        <dbReference type="ARBA" id="ARBA00023242"/>
    </source>
</evidence>
<comment type="catalytic activity">
    <reaction evidence="14">
        <text>a triacyl-sn-glycerol(in) = a triacyl-sn-glycerol(out)</text>
        <dbReference type="Rhea" id="RHEA:39011"/>
        <dbReference type="ChEBI" id="CHEBI:64615"/>
    </reaction>
</comment>
<evidence type="ECO:0000256" key="14">
    <source>
        <dbReference type="ARBA" id="ARBA00051167"/>
    </source>
</evidence>
<dbReference type="PROSITE" id="PS51135">
    <property type="entry name" value="CIDE_N"/>
    <property type="match status" value="1"/>
</dbReference>
<dbReference type="SUPFAM" id="SSF54277">
    <property type="entry name" value="CAD &amp; PB1 domains"/>
    <property type="match status" value="1"/>
</dbReference>
<dbReference type="GO" id="GO:0005829">
    <property type="term" value="C:cytosol"/>
    <property type="evidence" value="ECO:0007669"/>
    <property type="project" value="Ensembl"/>
</dbReference>
<evidence type="ECO:0000256" key="16">
    <source>
        <dbReference type="ARBA" id="ARBA00067120"/>
    </source>
</evidence>
<evidence type="ECO:0000256" key="5">
    <source>
        <dbReference type="ARBA" id="ARBA00022677"/>
    </source>
</evidence>
<evidence type="ECO:0000256" key="17">
    <source>
        <dbReference type="ARBA" id="ARBA00082419"/>
    </source>
</evidence>
<dbReference type="GO" id="GO:0097194">
    <property type="term" value="P:execution phase of apoptosis"/>
    <property type="evidence" value="ECO:0007669"/>
    <property type="project" value="Ensembl"/>
</dbReference>
<dbReference type="GO" id="GO:0050995">
    <property type="term" value="P:negative regulation of lipid catabolic process"/>
    <property type="evidence" value="ECO:0007669"/>
    <property type="project" value="Ensembl"/>
</dbReference>
<dbReference type="Gene3D" id="3.10.20.10">
    <property type="match status" value="1"/>
</dbReference>
<evidence type="ECO:0000313" key="22">
    <source>
        <dbReference type="Proteomes" id="UP000008225"/>
    </source>
</evidence>
<dbReference type="AlphaFoldDB" id="A0A2R8MCT5"/>
<accession>A0A2R8MCT5</accession>
<feature type="chain" id="PRO_5035216699" description="Lipid transferase CIDEC" evidence="19">
    <location>
        <begin position="21"/>
        <end position="273"/>
    </location>
</feature>
<dbReference type="FunFam" id="3.10.20.10:FF:000004">
    <property type="entry name" value="cell death activator CIDE-3 isoform X1"/>
    <property type="match status" value="1"/>
</dbReference>
<dbReference type="PANTHER" id="PTHR12306:SF9">
    <property type="entry name" value="LIPID TRANSFERASE CIDEC"/>
    <property type="match status" value="1"/>
</dbReference>
<keyword evidence="8" id="KW-0832">Ubl conjugation</keyword>
<dbReference type="Pfam" id="PF02017">
    <property type="entry name" value="CIDE-N"/>
    <property type="match status" value="1"/>
</dbReference>
<evidence type="ECO:0000256" key="18">
    <source>
        <dbReference type="PROSITE-ProRule" id="PRU00447"/>
    </source>
</evidence>
<reference evidence="21" key="1">
    <citation type="submission" date="2009-03" db="EMBL/GenBank/DDBJ databases">
        <authorList>
            <person name="Warren W."/>
            <person name="Ye L."/>
            <person name="Minx P."/>
            <person name="Worley K."/>
            <person name="Gibbs R."/>
            <person name="Wilson R.K."/>
        </authorList>
    </citation>
    <scope>NUCLEOTIDE SEQUENCE [LARGE SCALE GENOMIC DNA]</scope>
</reference>
<evidence type="ECO:0000256" key="10">
    <source>
        <dbReference type="ARBA" id="ARBA00023055"/>
    </source>
</evidence>
<keyword evidence="12" id="KW-0804">Transcription</keyword>
<evidence type="ECO:0000256" key="8">
    <source>
        <dbReference type="ARBA" id="ARBA00022843"/>
    </source>
</evidence>
<keyword evidence="11" id="KW-0010">Activator</keyword>
<dbReference type="GO" id="GO:0042981">
    <property type="term" value="P:regulation of apoptotic process"/>
    <property type="evidence" value="ECO:0007669"/>
    <property type="project" value="TreeGrafter"/>
</dbReference>
<keyword evidence="10" id="KW-0445">Lipid transport</keyword>
<dbReference type="PANTHER" id="PTHR12306">
    <property type="entry name" value="CELL DEATH ACTIVATOR CIDE"/>
    <property type="match status" value="1"/>
</dbReference>
<protein>
    <recommendedName>
        <fullName evidence="16">Lipid transferase CIDEC</fullName>
    </recommendedName>
    <alternativeName>
        <fullName evidence="17">Cell death-inducing DFFA-like effector protein C</fullName>
    </alternativeName>
</protein>
<dbReference type="Bgee" id="ENSCJAG00000016261">
    <property type="expression patterns" value="Expressed in liver and 3 other cell types or tissues"/>
</dbReference>
<evidence type="ECO:0000256" key="15">
    <source>
        <dbReference type="ARBA" id="ARBA00060878"/>
    </source>
</evidence>
<comment type="subcellular location">
    <subcellularLocation>
        <location evidence="2">Endoplasmic reticulum</location>
    </subcellularLocation>
    <subcellularLocation>
        <location evidence="3">Lipid droplet</location>
    </subcellularLocation>
    <subcellularLocation>
        <location evidence="1">Nucleus</location>
    </subcellularLocation>
</comment>
<evidence type="ECO:0000256" key="1">
    <source>
        <dbReference type="ARBA" id="ARBA00004123"/>
    </source>
</evidence>
<keyword evidence="22" id="KW-1185">Reference proteome</keyword>
<evidence type="ECO:0000256" key="2">
    <source>
        <dbReference type="ARBA" id="ARBA00004240"/>
    </source>
</evidence>
<evidence type="ECO:0000256" key="7">
    <source>
        <dbReference type="ARBA" id="ARBA00022824"/>
    </source>
</evidence>
<evidence type="ECO:0000313" key="21">
    <source>
        <dbReference type="Ensembl" id="ENSCJAP00000057578.3"/>
    </source>
</evidence>
<dbReference type="OMA" id="CYHAKRM"/>
<dbReference type="GO" id="GO:0019915">
    <property type="term" value="P:lipid storage"/>
    <property type="evidence" value="ECO:0007669"/>
    <property type="project" value="Ensembl"/>
</dbReference>
<sequence length="273" mass="30782">MGTLSFTLMSCFCFLPRSSTVQLTRMEYAMKSLSLLYPKSLSRRVAVCTSVVTQQLLSDPSPEAPRSRPCRVSTADRSVRKGIMAYSLEDLLLKTMNPEARSQEVQDTLMLADKPFLLVLEEDGTMVETEEYFQALAGDTVFMVLQKGQKWQPPSEQETRYQLSLSHKPAKKIDVARVTFDLYKLNPQDFIGCLNVKATFYDTYSLSYDLHCYGAKRIVKEALRWALFSMQTTGHVLLGTSCYLQQLLDATEEGQPPKGKASSLIPTCLKILQ</sequence>
<keyword evidence="13" id="KW-0539">Nucleus</keyword>
<dbReference type="GO" id="GO:0005811">
    <property type="term" value="C:lipid droplet"/>
    <property type="evidence" value="ECO:0007669"/>
    <property type="project" value="UniProtKB-SubCell"/>
</dbReference>
<dbReference type="Ensembl" id="ENSCJAT00000071577.3">
    <property type="protein sequence ID" value="ENSCJAP00000057578.3"/>
    <property type="gene ID" value="ENSCJAG00000016261.6"/>
</dbReference>
<reference evidence="21" key="3">
    <citation type="submission" date="2025-09" db="UniProtKB">
        <authorList>
            <consortium name="Ensembl"/>
        </authorList>
    </citation>
    <scope>IDENTIFICATION</scope>
</reference>
<organism evidence="21 22">
    <name type="scientific">Callithrix jacchus</name>
    <name type="common">White-tufted-ear marmoset</name>
    <name type="synonym">Simia Jacchus</name>
    <dbReference type="NCBI Taxonomy" id="9483"/>
    <lineage>
        <taxon>Eukaryota</taxon>
        <taxon>Metazoa</taxon>
        <taxon>Chordata</taxon>
        <taxon>Craniata</taxon>
        <taxon>Vertebrata</taxon>
        <taxon>Euteleostomi</taxon>
        <taxon>Mammalia</taxon>
        <taxon>Eutheria</taxon>
        <taxon>Euarchontoglires</taxon>
        <taxon>Primates</taxon>
        <taxon>Haplorrhini</taxon>
        <taxon>Platyrrhini</taxon>
        <taxon>Cebidae</taxon>
        <taxon>Callitrichinae</taxon>
        <taxon>Callithrix</taxon>
        <taxon>Callithrix</taxon>
    </lineage>
</organism>
<proteinExistence type="inferred from homology"/>
<evidence type="ECO:0000256" key="12">
    <source>
        <dbReference type="ARBA" id="ARBA00023163"/>
    </source>
</evidence>
<keyword evidence="6 18" id="KW-0053">Apoptosis</keyword>
<dbReference type="SMART" id="SM00266">
    <property type="entry name" value="CAD"/>
    <property type="match status" value="1"/>
</dbReference>
<name>A0A2R8MCT5_CALJA</name>
<dbReference type="GO" id="GO:0005634">
    <property type="term" value="C:nucleus"/>
    <property type="evidence" value="ECO:0007669"/>
    <property type="project" value="UniProtKB-SubCell"/>
</dbReference>
<reference evidence="21" key="2">
    <citation type="submission" date="2025-08" db="UniProtKB">
        <authorList>
            <consortium name="Ensembl"/>
        </authorList>
    </citation>
    <scope>IDENTIFICATION</scope>
</reference>
<evidence type="ECO:0000256" key="4">
    <source>
        <dbReference type="ARBA" id="ARBA00022448"/>
    </source>
</evidence>
<keyword evidence="4" id="KW-0813">Transport</keyword>
<gene>
    <name evidence="21" type="primary">CIDEC</name>
</gene>
<dbReference type="Proteomes" id="UP000008225">
    <property type="component" value="Chromosome 15"/>
</dbReference>
<evidence type="ECO:0000256" key="11">
    <source>
        <dbReference type="ARBA" id="ARBA00023159"/>
    </source>
</evidence>
<keyword evidence="5" id="KW-0551">Lipid droplet</keyword>
<evidence type="ECO:0000256" key="3">
    <source>
        <dbReference type="ARBA" id="ARBA00004502"/>
    </source>
</evidence>
<evidence type="ECO:0000256" key="9">
    <source>
        <dbReference type="ARBA" id="ARBA00023015"/>
    </source>
</evidence>
<dbReference type="InterPro" id="IPR003508">
    <property type="entry name" value="CIDE-N_dom"/>
</dbReference>
<keyword evidence="7" id="KW-0256">Endoplasmic reticulum</keyword>
<feature type="domain" description="CIDE-N" evidence="20">
    <location>
        <begin position="66"/>
        <end position="153"/>
    </location>
</feature>
<keyword evidence="19" id="KW-0732">Signal</keyword>
<keyword evidence="9" id="KW-0805">Transcription regulation</keyword>
<feature type="signal peptide" evidence="19">
    <location>
        <begin position="1"/>
        <end position="20"/>
    </location>
</feature>
<evidence type="ECO:0000259" key="20">
    <source>
        <dbReference type="PROSITE" id="PS51135"/>
    </source>
</evidence>
<evidence type="ECO:0000256" key="19">
    <source>
        <dbReference type="SAM" id="SignalP"/>
    </source>
</evidence>
<dbReference type="GO" id="GO:0006869">
    <property type="term" value="P:lipid transport"/>
    <property type="evidence" value="ECO:0007669"/>
    <property type="project" value="UniProtKB-KW"/>
</dbReference>
<dbReference type="GO" id="GO:0160077">
    <property type="term" value="P:lipid droplet fusion"/>
    <property type="evidence" value="ECO:0007669"/>
    <property type="project" value="Ensembl"/>
</dbReference>